<dbReference type="Pfam" id="PF00486">
    <property type="entry name" value="Trans_reg_C"/>
    <property type="match status" value="1"/>
</dbReference>
<dbReference type="InterPro" id="IPR000538">
    <property type="entry name" value="Link_dom"/>
</dbReference>
<evidence type="ECO:0000256" key="5">
    <source>
        <dbReference type="ARBA" id="ARBA00023157"/>
    </source>
</evidence>
<dbReference type="SMART" id="SM00862">
    <property type="entry name" value="Trans_reg_C"/>
    <property type="match status" value="1"/>
</dbReference>
<keyword evidence="2" id="KW-0902">Two-component regulatory system</keyword>
<dbReference type="InterPro" id="IPR036388">
    <property type="entry name" value="WH-like_DNA-bd_sf"/>
</dbReference>
<dbReference type="HOGENOM" id="CLU_000445_30_1_4"/>
<dbReference type="InterPro" id="IPR001867">
    <property type="entry name" value="OmpR/PhoB-type_DNA-bd"/>
</dbReference>
<keyword evidence="4 8" id="KW-0238">DNA-binding</keyword>
<dbReference type="InterPro" id="IPR001789">
    <property type="entry name" value="Sig_transdc_resp-reg_receiver"/>
</dbReference>
<dbReference type="InterPro" id="IPR039420">
    <property type="entry name" value="WalR-like"/>
</dbReference>
<dbReference type="CDD" id="cd17574">
    <property type="entry name" value="REC_OmpR"/>
    <property type="match status" value="1"/>
</dbReference>
<dbReference type="SUPFAM" id="SSF52172">
    <property type="entry name" value="CheY-like"/>
    <property type="match status" value="1"/>
</dbReference>
<dbReference type="SMART" id="SM00448">
    <property type="entry name" value="REC"/>
    <property type="match status" value="1"/>
</dbReference>
<dbReference type="GO" id="GO:0032993">
    <property type="term" value="C:protein-DNA complex"/>
    <property type="evidence" value="ECO:0007669"/>
    <property type="project" value="TreeGrafter"/>
</dbReference>
<dbReference type="SUPFAM" id="SSF46894">
    <property type="entry name" value="C-terminal effector domain of the bipartite response regulators"/>
    <property type="match status" value="1"/>
</dbReference>
<dbReference type="PROSITE" id="PS51755">
    <property type="entry name" value="OMPR_PHOB"/>
    <property type="match status" value="1"/>
</dbReference>
<keyword evidence="3" id="KW-0805">Transcription regulation</keyword>
<evidence type="ECO:0000256" key="7">
    <source>
        <dbReference type="PROSITE-ProRule" id="PRU00169"/>
    </source>
</evidence>
<reference evidence="13" key="2">
    <citation type="submission" date="2007-11" db="EMBL/GenBank/DDBJ databases">
        <title>Complete sequence of Delftia acidovorans DSM 14801 / SPH-1.</title>
        <authorList>
            <person name="Copeland A."/>
            <person name="Lucas S."/>
            <person name="Lapidus A."/>
            <person name="Barry K."/>
            <person name="Glavina del Rio T."/>
            <person name="Dalin E."/>
            <person name="Tice H."/>
            <person name="Pitluck S."/>
            <person name="Lowry S."/>
            <person name="Clum A."/>
            <person name="Schmutz J."/>
            <person name="Larimer F."/>
            <person name="Land M."/>
            <person name="Hauser L."/>
            <person name="Kyrpides N."/>
            <person name="Kim E."/>
            <person name="Schleheck D."/>
            <person name="Richardson P."/>
        </authorList>
    </citation>
    <scope>NUCLEOTIDE SEQUENCE [LARGE SCALE GENOMIC DNA]</scope>
    <source>
        <strain evidence="13">DSM 14801 / SPH-1</strain>
    </source>
</reference>
<dbReference type="KEGG" id="dac:Daci_5742"/>
<dbReference type="eggNOG" id="COG0745">
    <property type="taxonomic scope" value="Bacteria"/>
</dbReference>
<evidence type="ECO:0000313" key="12">
    <source>
        <dbReference type="EMBL" id="ABX38370.1"/>
    </source>
</evidence>
<evidence type="ECO:0000256" key="8">
    <source>
        <dbReference type="PROSITE-ProRule" id="PRU01091"/>
    </source>
</evidence>
<name>A9BXU4_DELAS</name>
<evidence type="ECO:0000256" key="3">
    <source>
        <dbReference type="ARBA" id="ARBA00023015"/>
    </source>
</evidence>
<evidence type="ECO:0000256" key="2">
    <source>
        <dbReference type="ARBA" id="ARBA00023012"/>
    </source>
</evidence>
<keyword evidence="1 7" id="KW-0597">Phosphoprotein</keyword>
<evidence type="ECO:0000259" key="10">
    <source>
        <dbReference type="PROSITE" id="PS50963"/>
    </source>
</evidence>
<dbReference type="Pfam" id="PF00072">
    <property type="entry name" value="Response_reg"/>
    <property type="match status" value="1"/>
</dbReference>
<feature type="domain" description="Link" evidence="10">
    <location>
        <begin position="1"/>
        <end position="60"/>
    </location>
</feature>
<keyword evidence="13" id="KW-1185">Reference proteome</keyword>
<dbReference type="GO" id="GO:0006355">
    <property type="term" value="P:regulation of DNA-templated transcription"/>
    <property type="evidence" value="ECO:0007669"/>
    <property type="project" value="InterPro"/>
</dbReference>
<dbReference type="InterPro" id="IPR016032">
    <property type="entry name" value="Sig_transdc_resp-reg_C-effctor"/>
</dbReference>
<reference evidence="12 13" key="1">
    <citation type="journal article" date="2004" name="Appl. Environ. Microbiol.">
        <title>Mineralization of individual congeners of linear alkylbenzenesulfonate by defined pairs of heterotrophic bacteria.</title>
        <authorList>
            <person name="Schleheck D."/>
            <person name="Knepper T.P."/>
            <person name="Fischer K."/>
            <person name="Cook A.M."/>
        </authorList>
    </citation>
    <scope>NUCLEOTIDE SEQUENCE [LARGE SCALE GENOMIC DNA]</scope>
    <source>
        <strain evidence="13">DSM 14801 / SPH-1</strain>
    </source>
</reference>
<dbReference type="InterPro" id="IPR011006">
    <property type="entry name" value="CheY-like_superfamily"/>
</dbReference>
<feature type="domain" description="Response regulatory" evidence="9">
    <location>
        <begin position="115"/>
        <end position="228"/>
    </location>
</feature>
<keyword evidence="5" id="KW-1015">Disulfide bond</keyword>
<accession>A9BXU4</accession>
<evidence type="ECO:0000259" key="9">
    <source>
        <dbReference type="PROSITE" id="PS50110"/>
    </source>
</evidence>
<evidence type="ECO:0000256" key="6">
    <source>
        <dbReference type="ARBA" id="ARBA00023163"/>
    </source>
</evidence>
<dbReference type="STRING" id="398578.Daci_5742"/>
<feature type="modified residue" description="4-aspartylphosphate" evidence="7">
    <location>
        <position position="164"/>
    </location>
</feature>
<feature type="domain" description="OmpR/PhoB-type" evidence="11">
    <location>
        <begin position="239"/>
        <end position="340"/>
    </location>
</feature>
<dbReference type="Gene3D" id="6.10.250.690">
    <property type="match status" value="1"/>
</dbReference>
<dbReference type="AlphaFoldDB" id="A9BXU4"/>
<keyword evidence="6" id="KW-0804">Transcription</keyword>
<dbReference type="PANTHER" id="PTHR48111">
    <property type="entry name" value="REGULATOR OF RPOS"/>
    <property type="match status" value="1"/>
</dbReference>
<dbReference type="GO" id="GO:0005829">
    <property type="term" value="C:cytosol"/>
    <property type="evidence" value="ECO:0007669"/>
    <property type="project" value="TreeGrafter"/>
</dbReference>
<dbReference type="PROSITE" id="PS50110">
    <property type="entry name" value="RESPONSE_REGULATORY"/>
    <property type="match status" value="1"/>
</dbReference>
<evidence type="ECO:0000259" key="11">
    <source>
        <dbReference type="PROSITE" id="PS51755"/>
    </source>
</evidence>
<dbReference type="CDD" id="cd00383">
    <property type="entry name" value="trans_reg_C"/>
    <property type="match status" value="1"/>
</dbReference>
<dbReference type="PANTHER" id="PTHR48111:SF59">
    <property type="entry name" value="TRANSCRIPTIONAL REGULATORY PROTEIN BAER"/>
    <property type="match status" value="1"/>
</dbReference>
<dbReference type="FunFam" id="3.40.50.2300:FF:000001">
    <property type="entry name" value="DNA-binding response regulator PhoB"/>
    <property type="match status" value="1"/>
</dbReference>
<evidence type="ECO:0000256" key="1">
    <source>
        <dbReference type="ARBA" id="ARBA00022553"/>
    </source>
</evidence>
<dbReference type="EMBL" id="CP000884">
    <property type="protein sequence ID" value="ABX38370.1"/>
    <property type="molecule type" value="Genomic_DNA"/>
</dbReference>
<proteinExistence type="predicted"/>
<evidence type="ECO:0000256" key="4">
    <source>
        <dbReference type="ARBA" id="ARBA00023125"/>
    </source>
</evidence>
<dbReference type="GO" id="GO:0000976">
    <property type="term" value="F:transcription cis-regulatory region binding"/>
    <property type="evidence" value="ECO:0007669"/>
    <property type="project" value="TreeGrafter"/>
</dbReference>
<dbReference type="GO" id="GO:0007155">
    <property type="term" value="P:cell adhesion"/>
    <property type="evidence" value="ECO:0007669"/>
    <property type="project" value="InterPro"/>
</dbReference>
<dbReference type="GO" id="GO:0005540">
    <property type="term" value="F:hyaluronic acid binding"/>
    <property type="evidence" value="ECO:0007669"/>
    <property type="project" value="InterPro"/>
</dbReference>
<protein>
    <submittedName>
        <fullName evidence="12">Two component transcriptional regulator, winged helix family</fullName>
    </submittedName>
</protein>
<sequence length="342" mass="37690">MQIQIARRHGDGGNSCRCGFGLRRVAARAIHPWSRCKANSSPTRSYGIAAVTSYSGICFACRPIAAAQGNSLRSFDGISAREMWKNDGDEHSPRRDPKMASIIAQPLPFQPSTSLILVAEDEPEIADILCAYLARSDLRTVHAADGQQALELHHHLKPDLVLLDVQMPRLDGWQVLSEIRRRGDTPVIMLTALNQDVDKLIGLRIGADDYVGKPFNAAEVVARVQAVLRRCGQGRLRDTKLLQAGPFRVDLDSREVSVQVQGATHVPELTVTEFNLLASLVRSPRRVFSRAELLLSCLPEGHTLERTVDSHISKLRKKLEGLGLQGMPDSVRSVGYRLGMDP</sequence>
<dbReference type="Gene3D" id="1.10.10.10">
    <property type="entry name" value="Winged helix-like DNA-binding domain superfamily/Winged helix DNA-binding domain"/>
    <property type="match status" value="1"/>
</dbReference>
<dbReference type="GO" id="GO:0000156">
    <property type="term" value="F:phosphorelay response regulator activity"/>
    <property type="evidence" value="ECO:0007669"/>
    <property type="project" value="TreeGrafter"/>
</dbReference>
<dbReference type="PROSITE" id="PS50963">
    <property type="entry name" value="LINK_2"/>
    <property type="match status" value="1"/>
</dbReference>
<evidence type="ECO:0000313" key="13">
    <source>
        <dbReference type="Proteomes" id="UP000000784"/>
    </source>
</evidence>
<feature type="DNA-binding region" description="OmpR/PhoB-type" evidence="8">
    <location>
        <begin position="239"/>
        <end position="340"/>
    </location>
</feature>
<gene>
    <name evidence="12" type="ordered locus">Daci_5742</name>
</gene>
<dbReference type="Gene3D" id="3.40.50.2300">
    <property type="match status" value="1"/>
</dbReference>
<organism evidence="12 13">
    <name type="scientific">Delftia acidovorans (strain DSM 14801 / SPH-1)</name>
    <dbReference type="NCBI Taxonomy" id="398578"/>
    <lineage>
        <taxon>Bacteria</taxon>
        <taxon>Pseudomonadati</taxon>
        <taxon>Pseudomonadota</taxon>
        <taxon>Betaproteobacteria</taxon>
        <taxon>Burkholderiales</taxon>
        <taxon>Comamonadaceae</taxon>
        <taxon>Delftia</taxon>
    </lineage>
</organism>
<dbReference type="Proteomes" id="UP000000784">
    <property type="component" value="Chromosome"/>
</dbReference>